<accession>A0ABQ2Y7U4</accession>
<sequence length="59" mass="6556">MRRFLRSRSPDGGAVRAAASSIAGIVRLSSATFVLLRIAVKESDRHRRMRSTANWQALT</sequence>
<dbReference type="EMBL" id="BMUT01000002">
    <property type="protein sequence ID" value="GGX71649.1"/>
    <property type="molecule type" value="Genomic_DNA"/>
</dbReference>
<evidence type="ECO:0000313" key="2">
    <source>
        <dbReference type="Proteomes" id="UP000659223"/>
    </source>
</evidence>
<organism evidence="1 2">
    <name type="scientific">Streptomyces hiroshimensis</name>
    <dbReference type="NCBI Taxonomy" id="66424"/>
    <lineage>
        <taxon>Bacteria</taxon>
        <taxon>Bacillati</taxon>
        <taxon>Actinomycetota</taxon>
        <taxon>Actinomycetes</taxon>
        <taxon>Kitasatosporales</taxon>
        <taxon>Streptomycetaceae</taxon>
        <taxon>Streptomyces</taxon>
    </lineage>
</organism>
<comment type="caution">
    <text evidence="1">The sequence shown here is derived from an EMBL/GenBank/DDBJ whole genome shotgun (WGS) entry which is preliminary data.</text>
</comment>
<dbReference type="Proteomes" id="UP000659223">
    <property type="component" value="Unassembled WGS sequence"/>
</dbReference>
<gene>
    <name evidence="1" type="ORF">GCM10010324_16030</name>
</gene>
<keyword evidence="2" id="KW-1185">Reference proteome</keyword>
<protein>
    <submittedName>
        <fullName evidence="1">Uncharacterized protein</fullName>
    </submittedName>
</protein>
<evidence type="ECO:0000313" key="1">
    <source>
        <dbReference type="EMBL" id="GGX71649.1"/>
    </source>
</evidence>
<proteinExistence type="predicted"/>
<name>A0ABQ2Y7U4_9ACTN</name>
<reference evidence="2" key="1">
    <citation type="journal article" date="2019" name="Int. J. Syst. Evol. Microbiol.">
        <title>The Global Catalogue of Microorganisms (GCM) 10K type strain sequencing project: providing services to taxonomists for standard genome sequencing and annotation.</title>
        <authorList>
            <consortium name="The Broad Institute Genomics Platform"/>
            <consortium name="The Broad Institute Genome Sequencing Center for Infectious Disease"/>
            <person name="Wu L."/>
            <person name="Ma J."/>
        </authorList>
    </citation>
    <scope>NUCLEOTIDE SEQUENCE [LARGE SCALE GENOMIC DNA]</scope>
    <source>
        <strain evidence="2">JCM 4586</strain>
    </source>
</reference>